<proteinExistence type="predicted"/>
<comment type="caution">
    <text evidence="1">The sequence shown here is derived from an EMBL/GenBank/DDBJ whole genome shotgun (WGS) entry which is preliminary data.</text>
</comment>
<dbReference type="EMBL" id="RBWV01000013">
    <property type="protein sequence ID" value="RKS72496.1"/>
    <property type="molecule type" value="Genomic_DNA"/>
</dbReference>
<evidence type="ECO:0008006" key="3">
    <source>
        <dbReference type="Google" id="ProtNLM"/>
    </source>
</evidence>
<evidence type="ECO:0000313" key="1">
    <source>
        <dbReference type="EMBL" id="RKS72496.1"/>
    </source>
</evidence>
<dbReference type="InterPro" id="IPR011200">
    <property type="entry name" value="UCP012608"/>
</dbReference>
<keyword evidence="2" id="KW-1185">Reference proteome</keyword>
<evidence type="ECO:0000313" key="2">
    <source>
        <dbReference type="Proteomes" id="UP000281955"/>
    </source>
</evidence>
<reference evidence="1 2" key="1">
    <citation type="submission" date="2018-10" db="EMBL/GenBank/DDBJ databases">
        <title>Genomic Encyclopedia of Archaeal and Bacterial Type Strains, Phase II (KMG-II): from individual species to whole genera.</title>
        <authorList>
            <person name="Goeker M."/>
        </authorList>
    </citation>
    <scope>NUCLEOTIDE SEQUENCE [LARGE SCALE GENOMIC DNA]</scope>
    <source>
        <strain evidence="1 2">RP-AC37</strain>
    </source>
</reference>
<sequence>MPDPPAAPPAVAQLLARQARACQQLGSPMYAALLERLAQDASAGGPTAQLLAPWAGAGAGDAVPLRLMGAVHRLVLERQAPRLALHYPSVGGSFAGADAAWPALLELVADPPQALLQALERVPQTNEVGRAAALAGGLRHVAAATGSSRVRLVELGASAGLNLAVERFRVGGAGDPWGPADARVRLDDAWTGAAPPSADVEVVEAVGVDLDPVDVASTEGRLLLTAYVWADQVERVERLRAAFETVGSSPPPVVAGDAAAFAEGLELVEGVTTVVWHSVFRQYVPAPARGRLATALDSLARSAGPGAGFAHLRLEPREGDDGPGGDAEVRLRVGTGADRLLGSAPAHGVPVTWRHAV</sequence>
<protein>
    <recommendedName>
        <fullName evidence="3">DUF2332 family protein</fullName>
    </recommendedName>
</protein>
<gene>
    <name evidence="1" type="ORF">CLV35_2740</name>
</gene>
<dbReference type="Pfam" id="PF10094">
    <property type="entry name" value="DUF2332"/>
    <property type="match status" value="1"/>
</dbReference>
<accession>A0A420XMJ0</accession>
<dbReference type="Proteomes" id="UP000281955">
    <property type="component" value="Unassembled WGS sequence"/>
</dbReference>
<dbReference type="RefSeq" id="WP_183061972.1">
    <property type="nucleotide sequence ID" value="NZ_RBWV01000013.1"/>
</dbReference>
<dbReference type="PIRSF" id="PIRSF012608">
    <property type="entry name" value="UCP012608"/>
    <property type="match status" value="1"/>
</dbReference>
<dbReference type="InParanoid" id="A0A420XMJ0"/>
<name>A0A420XMJ0_9ACTN</name>
<dbReference type="AlphaFoldDB" id="A0A420XMJ0"/>
<organism evidence="1 2">
    <name type="scientific">Motilibacter peucedani</name>
    <dbReference type="NCBI Taxonomy" id="598650"/>
    <lineage>
        <taxon>Bacteria</taxon>
        <taxon>Bacillati</taxon>
        <taxon>Actinomycetota</taxon>
        <taxon>Actinomycetes</taxon>
        <taxon>Motilibacterales</taxon>
        <taxon>Motilibacteraceae</taxon>
        <taxon>Motilibacter</taxon>
    </lineage>
</organism>